<dbReference type="EMBL" id="JAUNQW010000044">
    <property type="protein sequence ID" value="MDO5457966.1"/>
    <property type="molecule type" value="Genomic_DNA"/>
</dbReference>
<comment type="caution">
    <text evidence="1">The sequence shown here is derived from an EMBL/GenBank/DDBJ whole genome shotgun (WGS) entry which is preliminary data.</text>
</comment>
<evidence type="ECO:0000313" key="2">
    <source>
        <dbReference type="Proteomes" id="UP001171751"/>
    </source>
</evidence>
<keyword evidence="2" id="KW-1185">Reference proteome</keyword>
<sequence length="86" mass="10037">VDNTTKSSTLLDVSPHDTIISEKSNAVNTGDTLNKEEILKIKKELQRWYSILTPEYNRWQVGEYMDSFLLTTEWVKTKEEGELEEE</sequence>
<organism evidence="1 2">
    <name type="scientific">Atopococcus tabaci</name>
    <dbReference type="NCBI Taxonomy" id="269774"/>
    <lineage>
        <taxon>Bacteria</taxon>
        <taxon>Bacillati</taxon>
        <taxon>Bacillota</taxon>
        <taxon>Bacilli</taxon>
        <taxon>Lactobacillales</taxon>
        <taxon>Carnobacteriaceae</taxon>
        <taxon>Atopococcus</taxon>
    </lineage>
</organism>
<reference evidence="1" key="1">
    <citation type="submission" date="2023-07" db="EMBL/GenBank/DDBJ databases">
        <title>Between Cages and Wild: Unraveling the Impact of Captivity on Animal Microbiomes and Antimicrobial Resistance.</title>
        <authorList>
            <person name="Schmartz G.P."/>
            <person name="Rehner J."/>
            <person name="Schuff M.J."/>
            <person name="Becker S.L."/>
            <person name="Kravczyk M."/>
            <person name="Gurevich A."/>
            <person name="Francke R."/>
            <person name="Mueller R."/>
            <person name="Keller V."/>
            <person name="Keller A."/>
        </authorList>
    </citation>
    <scope>NUCLEOTIDE SEQUENCE</scope>
    <source>
        <strain evidence="1">S39M_St_73</strain>
    </source>
</reference>
<protein>
    <submittedName>
        <fullName evidence="1">Uncharacterized protein</fullName>
    </submittedName>
</protein>
<evidence type="ECO:0000313" key="1">
    <source>
        <dbReference type="EMBL" id="MDO5457966.1"/>
    </source>
</evidence>
<dbReference type="AlphaFoldDB" id="A0AA43ZSR7"/>
<feature type="non-terminal residue" evidence="1">
    <location>
        <position position="1"/>
    </location>
</feature>
<gene>
    <name evidence="1" type="ORF">Q4F26_06420</name>
</gene>
<dbReference type="Proteomes" id="UP001171751">
    <property type="component" value="Unassembled WGS sequence"/>
</dbReference>
<name>A0AA43ZSR7_9LACT</name>
<accession>A0AA43ZSR7</accession>
<proteinExistence type="predicted"/>